<dbReference type="EMBL" id="JACJID010000008">
    <property type="protein sequence ID" value="MBA8931202.1"/>
    <property type="molecule type" value="Genomic_DNA"/>
</dbReference>
<proteinExistence type="predicted"/>
<evidence type="ECO:0000259" key="1">
    <source>
        <dbReference type="Pfam" id="PF13649"/>
    </source>
</evidence>
<comment type="caution">
    <text evidence="2">The sequence shown here is derived from an EMBL/GenBank/DDBJ whole genome shotgun (WGS) entry which is preliminary data.</text>
</comment>
<dbReference type="InterPro" id="IPR029063">
    <property type="entry name" value="SAM-dependent_MTases_sf"/>
</dbReference>
<dbReference type="GO" id="GO:0032259">
    <property type="term" value="P:methylation"/>
    <property type="evidence" value="ECO:0007669"/>
    <property type="project" value="UniProtKB-KW"/>
</dbReference>
<name>A0ABR6BWC3_9PSEU</name>
<evidence type="ECO:0000313" key="3">
    <source>
        <dbReference type="Proteomes" id="UP000517916"/>
    </source>
</evidence>
<accession>A0ABR6BWC3</accession>
<protein>
    <submittedName>
        <fullName evidence="2">SAM-dependent methyltransferase</fullName>
    </submittedName>
</protein>
<keyword evidence="3" id="KW-1185">Reference proteome</keyword>
<dbReference type="Pfam" id="PF13649">
    <property type="entry name" value="Methyltransf_25"/>
    <property type="match status" value="1"/>
</dbReference>
<dbReference type="CDD" id="cd02440">
    <property type="entry name" value="AdoMet_MTases"/>
    <property type="match status" value="1"/>
</dbReference>
<dbReference type="GO" id="GO:0008168">
    <property type="term" value="F:methyltransferase activity"/>
    <property type="evidence" value="ECO:0007669"/>
    <property type="project" value="UniProtKB-KW"/>
</dbReference>
<dbReference type="RefSeq" id="WP_025354072.1">
    <property type="nucleotide sequence ID" value="NZ_BAAABQ010000097.1"/>
</dbReference>
<gene>
    <name evidence="2" type="ORF">BC739_008449</name>
</gene>
<reference evidence="2 3" key="1">
    <citation type="submission" date="2020-08" db="EMBL/GenBank/DDBJ databases">
        <title>Genomic Encyclopedia of Archaeal and Bacterial Type Strains, Phase II (KMG-II): from individual species to whole genera.</title>
        <authorList>
            <person name="Goeker M."/>
        </authorList>
    </citation>
    <scope>NUCLEOTIDE SEQUENCE [LARGE SCALE GENOMIC DNA]</scope>
    <source>
        <strain evidence="2 3">DSM 43850</strain>
    </source>
</reference>
<evidence type="ECO:0000313" key="2">
    <source>
        <dbReference type="EMBL" id="MBA8931202.1"/>
    </source>
</evidence>
<feature type="domain" description="Methyltransferase" evidence="1">
    <location>
        <begin position="44"/>
        <end position="134"/>
    </location>
</feature>
<sequence>MDGLQEYYARGEEDARLRAGAGLLELLRTEELVRRYLPEAPASVVDIGGATGAHARWLARDGYQVYLVDPVELHVSAASAIPGVRATLGDARALDAEDGSYGFALMCGPLYHLLAAEDRAAAWREARRVVRPGGHVAAATISRFAALHDGLHRGLLADNGFREMVGRDLATGVHRPPEGSPFDWFTETYFHHPAEAAEEARAAGLTEVSTFAIEGTGWLIPHAELDARLREERERERLLWALRQTETEPSVLGASAHLLTVGRS</sequence>
<dbReference type="Proteomes" id="UP000517916">
    <property type="component" value="Unassembled WGS sequence"/>
</dbReference>
<organism evidence="2 3">
    <name type="scientific">Kutzneria viridogrisea</name>
    <dbReference type="NCBI Taxonomy" id="47990"/>
    <lineage>
        <taxon>Bacteria</taxon>
        <taxon>Bacillati</taxon>
        <taxon>Actinomycetota</taxon>
        <taxon>Actinomycetes</taxon>
        <taxon>Pseudonocardiales</taxon>
        <taxon>Pseudonocardiaceae</taxon>
        <taxon>Kutzneria</taxon>
    </lineage>
</organism>
<dbReference type="Gene3D" id="3.40.50.150">
    <property type="entry name" value="Vaccinia Virus protein VP39"/>
    <property type="match status" value="1"/>
</dbReference>
<dbReference type="InterPro" id="IPR041698">
    <property type="entry name" value="Methyltransf_25"/>
</dbReference>
<keyword evidence="2" id="KW-0808">Transferase</keyword>
<keyword evidence="2" id="KW-0489">Methyltransferase</keyword>
<dbReference type="SUPFAM" id="SSF53335">
    <property type="entry name" value="S-adenosyl-L-methionine-dependent methyltransferases"/>
    <property type="match status" value="1"/>
</dbReference>